<evidence type="ECO:0000256" key="5">
    <source>
        <dbReference type="ARBA" id="ARBA00023136"/>
    </source>
</evidence>
<feature type="transmembrane region" description="Helical" evidence="6">
    <location>
        <begin position="249"/>
        <end position="274"/>
    </location>
</feature>
<dbReference type="InterPro" id="IPR003841">
    <property type="entry name" value="Na/Pi_transpt"/>
</dbReference>
<keyword evidence="8" id="KW-1185">Reference proteome</keyword>
<evidence type="ECO:0000256" key="1">
    <source>
        <dbReference type="ARBA" id="ARBA00004651"/>
    </source>
</evidence>
<feature type="transmembrane region" description="Helical" evidence="6">
    <location>
        <begin position="85"/>
        <end position="107"/>
    </location>
</feature>
<keyword evidence="5 6" id="KW-0472">Membrane</keyword>
<dbReference type="PANTHER" id="PTHR10010">
    <property type="entry name" value="SOLUTE CARRIER FAMILY 34 SODIUM PHOSPHATE , MEMBER 2-RELATED"/>
    <property type="match status" value="1"/>
</dbReference>
<dbReference type="AlphaFoldDB" id="A0A1H4D8T3"/>
<feature type="transmembrane region" description="Helical" evidence="6">
    <location>
        <begin position="114"/>
        <end position="132"/>
    </location>
</feature>
<organism evidence="7 8">
    <name type="scientific">Flavobacterium gillisiae</name>
    <dbReference type="NCBI Taxonomy" id="150146"/>
    <lineage>
        <taxon>Bacteria</taxon>
        <taxon>Pseudomonadati</taxon>
        <taxon>Bacteroidota</taxon>
        <taxon>Flavobacteriia</taxon>
        <taxon>Flavobacteriales</taxon>
        <taxon>Flavobacteriaceae</taxon>
        <taxon>Flavobacterium</taxon>
    </lineage>
</organism>
<dbReference type="GO" id="GO:0044341">
    <property type="term" value="P:sodium-dependent phosphate transport"/>
    <property type="evidence" value="ECO:0007669"/>
    <property type="project" value="InterPro"/>
</dbReference>
<dbReference type="EMBL" id="FNRD01000007">
    <property type="protein sequence ID" value="SEA68880.1"/>
    <property type="molecule type" value="Genomic_DNA"/>
</dbReference>
<evidence type="ECO:0000256" key="3">
    <source>
        <dbReference type="ARBA" id="ARBA00022692"/>
    </source>
</evidence>
<dbReference type="NCBIfam" id="NF037997">
    <property type="entry name" value="Na_Pi_symport"/>
    <property type="match status" value="1"/>
</dbReference>
<dbReference type="Pfam" id="PF02690">
    <property type="entry name" value="Na_Pi_cotrans"/>
    <property type="match status" value="2"/>
</dbReference>
<name>A0A1H4D8T3_9FLAO</name>
<evidence type="ECO:0000313" key="8">
    <source>
        <dbReference type="Proteomes" id="UP000198951"/>
    </source>
</evidence>
<accession>A0A1H4D8T3</accession>
<evidence type="ECO:0000256" key="6">
    <source>
        <dbReference type="SAM" id="Phobius"/>
    </source>
</evidence>
<comment type="subcellular location">
    <subcellularLocation>
        <location evidence="1">Cell membrane</location>
        <topology evidence="1">Multi-pass membrane protein</topology>
    </subcellularLocation>
</comment>
<protein>
    <submittedName>
        <fullName evidence="7">Phosphate:Na+ symporter</fullName>
    </submittedName>
</protein>
<keyword evidence="4 6" id="KW-1133">Transmembrane helix</keyword>
<dbReference type="RefSeq" id="WP_091089620.1">
    <property type="nucleotide sequence ID" value="NZ_FNRD01000007.1"/>
</dbReference>
<feature type="transmembrane region" description="Helical" evidence="6">
    <location>
        <begin position="6"/>
        <end position="24"/>
    </location>
</feature>
<dbReference type="GO" id="GO:0005886">
    <property type="term" value="C:plasma membrane"/>
    <property type="evidence" value="ECO:0007669"/>
    <property type="project" value="UniProtKB-SubCell"/>
</dbReference>
<feature type="transmembrane region" description="Helical" evidence="6">
    <location>
        <begin position="48"/>
        <end position="79"/>
    </location>
</feature>
<feature type="transmembrane region" description="Helical" evidence="6">
    <location>
        <begin position="280"/>
        <end position="302"/>
    </location>
</feature>
<evidence type="ECO:0000256" key="2">
    <source>
        <dbReference type="ARBA" id="ARBA00022475"/>
    </source>
</evidence>
<reference evidence="8" key="1">
    <citation type="submission" date="2016-10" db="EMBL/GenBank/DDBJ databases">
        <authorList>
            <person name="Varghese N."/>
            <person name="Submissions S."/>
        </authorList>
    </citation>
    <scope>NUCLEOTIDE SEQUENCE [LARGE SCALE GENOMIC DNA]</scope>
    <source>
        <strain evidence="8">DSM 22376</strain>
    </source>
</reference>
<feature type="transmembrane region" description="Helical" evidence="6">
    <location>
        <begin position="138"/>
        <end position="157"/>
    </location>
</feature>
<keyword evidence="3 6" id="KW-0812">Transmembrane</keyword>
<dbReference type="PANTHER" id="PTHR10010:SF46">
    <property type="entry name" value="SODIUM-DEPENDENT PHOSPHATE TRANSPORT PROTEIN 2B"/>
    <property type="match status" value="1"/>
</dbReference>
<evidence type="ECO:0000313" key="7">
    <source>
        <dbReference type="EMBL" id="SEA68880.1"/>
    </source>
</evidence>
<proteinExistence type="predicted"/>
<dbReference type="GO" id="GO:0005436">
    <property type="term" value="F:sodium:phosphate symporter activity"/>
    <property type="evidence" value="ECO:0007669"/>
    <property type="project" value="InterPro"/>
</dbReference>
<feature type="transmembrane region" description="Helical" evidence="6">
    <location>
        <begin position="169"/>
        <end position="191"/>
    </location>
</feature>
<sequence length="560" mass="62734">MDTFYHILKLSAGIGLFLFAMYLLEESLKNLSGRSFKLFLQRITKNKIGAVTGGAIVTGVLQSSSMVSFMVLAFVGAGVFTMRNAMAIILGANLGTTLDSWVVATLGFKMDIEVVSYPAVCAGGVLLILFGSQKTYRYISYFLFGFGLLFIGLSFMKTSMEAQVKVFDFSQYASMSLAVFLLIGFIITVLVQSSSVTMALTLSALHVGAISLPIAAAIILGSQTGTTIKIMLGAINGSASKKRIVLGNFLFNVFVTLFAYLLLSPILLLITDIFNIKDPLIGLVIFSSIINLGSIIIFSPLLDKFTHFLERFFKDSDGSVTAFIGHASTAEPMTALDLFKRETNYFIHNSMLFNLELFKIDKYYISKDSDYKSINEKNKFFIKTIEEKYDFLKQLQGELQVFYIELRPKLQPEEYSNVNQLISAARSSLHSVKSVKDIGTNITNLRHSSKDIKYNFFIHHKQETEALYRQFNALITQEIPASFENLQDIFNIIESNYTSALNNFYTEAQNAPLEKIDITTVINFNRELFTANKAMLMAVKDFLLKEKQAQEFNEVPVYKT</sequence>
<evidence type="ECO:0000256" key="4">
    <source>
        <dbReference type="ARBA" id="ARBA00022989"/>
    </source>
</evidence>
<dbReference type="OrthoDB" id="9763003at2"/>
<dbReference type="STRING" id="150146.SAMN05443667_107104"/>
<dbReference type="Proteomes" id="UP000198951">
    <property type="component" value="Unassembled WGS sequence"/>
</dbReference>
<gene>
    <name evidence="7" type="ORF">SAMN05443667_107104</name>
</gene>
<keyword evidence="2" id="KW-1003">Cell membrane</keyword>
<feature type="transmembrane region" description="Helical" evidence="6">
    <location>
        <begin position="197"/>
        <end position="221"/>
    </location>
</feature>